<keyword evidence="3 4" id="KW-0687">Ribonucleoprotein</keyword>
<keyword evidence="5" id="KW-0934">Plastid</keyword>
<evidence type="ECO:0000256" key="2">
    <source>
        <dbReference type="ARBA" id="ARBA00022980"/>
    </source>
</evidence>
<dbReference type="PANTHER" id="PTHR12919">
    <property type="entry name" value="30S RIBOSOMAL PROTEIN S16"/>
    <property type="match status" value="1"/>
</dbReference>
<organism evidence="5">
    <name type="scientific">Laurenciella marilzae</name>
    <dbReference type="NCBI Taxonomy" id="1413812"/>
    <lineage>
        <taxon>Eukaryota</taxon>
        <taxon>Rhodophyta</taxon>
        <taxon>Florideophyceae</taxon>
        <taxon>Rhodymeniophycidae</taxon>
        <taxon>Ceramiales</taxon>
        <taxon>Rhodomelaceae</taxon>
        <taxon>Laurencieae</taxon>
        <taxon>Laurenciella</taxon>
    </lineage>
</organism>
<dbReference type="GO" id="GO:0032543">
    <property type="term" value="P:mitochondrial translation"/>
    <property type="evidence" value="ECO:0007669"/>
    <property type="project" value="TreeGrafter"/>
</dbReference>
<reference evidence="5" key="1">
    <citation type="journal article" date="2017" name="J. Phycol.">
        <title>Analysis of chloroplast genomes and a supermatrix inform reclassification of the Rhodomelaceae (Rhodophyta).</title>
        <authorList>
            <person name="Diaz-Tapia P."/>
            <person name="Maggs C.A."/>
            <person name="West J.A."/>
            <person name="Verbruggen H."/>
        </authorList>
    </citation>
    <scope>NUCLEOTIDE SEQUENCE</scope>
    <source>
        <strain evidence="5">HV1501</strain>
    </source>
</reference>
<dbReference type="PANTHER" id="PTHR12919:SF20">
    <property type="entry name" value="SMALL RIBOSOMAL SUBUNIT PROTEIN BS16M"/>
    <property type="match status" value="1"/>
</dbReference>
<protein>
    <recommendedName>
        <fullName evidence="4">Small ribosomal subunit protein bS16c</fullName>
    </recommendedName>
</protein>
<accession>A0A1Z1M1X5</accession>
<dbReference type="GeneID" id="33348148"/>
<evidence type="ECO:0000256" key="4">
    <source>
        <dbReference type="HAMAP-Rule" id="MF_00385"/>
    </source>
</evidence>
<evidence type="ECO:0000256" key="3">
    <source>
        <dbReference type="ARBA" id="ARBA00023274"/>
    </source>
</evidence>
<dbReference type="Pfam" id="PF00886">
    <property type="entry name" value="Ribosomal_S16"/>
    <property type="match status" value="1"/>
</dbReference>
<dbReference type="NCBIfam" id="TIGR00002">
    <property type="entry name" value="S16"/>
    <property type="match status" value="1"/>
</dbReference>
<dbReference type="HAMAP" id="MF_00385">
    <property type="entry name" value="Ribosomal_bS16"/>
    <property type="match status" value="1"/>
</dbReference>
<geneLocation type="chloroplast" evidence="5"/>
<dbReference type="GO" id="GO:0003735">
    <property type="term" value="F:structural constituent of ribosome"/>
    <property type="evidence" value="ECO:0007669"/>
    <property type="project" value="InterPro"/>
</dbReference>
<name>A0A1Z1M1X5_9FLOR</name>
<dbReference type="GO" id="GO:0015935">
    <property type="term" value="C:small ribosomal subunit"/>
    <property type="evidence" value="ECO:0007669"/>
    <property type="project" value="TreeGrafter"/>
</dbReference>
<dbReference type="Gene3D" id="3.30.1320.10">
    <property type="match status" value="1"/>
</dbReference>
<evidence type="ECO:0000256" key="1">
    <source>
        <dbReference type="ARBA" id="ARBA00006668"/>
    </source>
</evidence>
<dbReference type="InterPro" id="IPR023803">
    <property type="entry name" value="Ribosomal_bS16_dom_sf"/>
</dbReference>
<dbReference type="RefSeq" id="YP_009391746.1">
    <property type="nucleotide sequence ID" value="NC_035259.1"/>
</dbReference>
<comment type="similarity">
    <text evidence="1 4">Belongs to the bacterial ribosomal protein bS16 family.</text>
</comment>
<evidence type="ECO:0000313" key="5">
    <source>
        <dbReference type="EMBL" id="ARW59890.1"/>
    </source>
</evidence>
<dbReference type="SUPFAM" id="SSF54565">
    <property type="entry name" value="Ribosomal protein S16"/>
    <property type="match status" value="1"/>
</dbReference>
<sequence length="83" mass="9732">MLKIRLKKLGRKKKACYRIIAIDSKSKRDGKAIEELGFYNPHNKHKQLNTFKIEKRIMQGAQLTKTVQSLIFEKSDRKEATIE</sequence>
<dbReference type="GO" id="GO:0005739">
    <property type="term" value="C:mitochondrion"/>
    <property type="evidence" value="ECO:0007669"/>
    <property type="project" value="GOC"/>
</dbReference>
<keyword evidence="5" id="KW-0150">Chloroplast</keyword>
<dbReference type="InterPro" id="IPR000307">
    <property type="entry name" value="Ribosomal_bS16"/>
</dbReference>
<dbReference type="EMBL" id="MF101410">
    <property type="protein sequence ID" value="ARW59890.1"/>
    <property type="molecule type" value="Genomic_DNA"/>
</dbReference>
<gene>
    <name evidence="4 5" type="primary">rps16</name>
</gene>
<comment type="subcellular location">
    <subcellularLocation>
        <location evidence="4">Plastid</location>
        <location evidence="4">Chloroplast</location>
    </subcellularLocation>
</comment>
<dbReference type="GO" id="GO:0009507">
    <property type="term" value="C:chloroplast"/>
    <property type="evidence" value="ECO:0007669"/>
    <property type="project" value="UniProtKB-SubCell"/>
</dbReference>
<dbReference type="AlphaFoldDB" id="A0A1Z1M1X5"/>
<keyword evidence="2 4" id="KW-0689">Ribosomal protein</keyword>
<proteinExistence type="inferred from homology"/>